<comment type="caution">
    <text evidence="2">The sequence shown here is derived from an EMBL/GenBank/DDBJ whole genome shotgun (WGS) entry which is preliminary data.</text>
</comment>
<evidence type="ECO:0000313" key="2">
    <source>
        <dbReference type="EMBL" id="TRO82740.1"/>
    </source>
</evidence>
<dbReference type="AlphaFoldDB" id="A0A550JHQ6"/>
<reference evidence="2 3" key="1">
    <citation type="submission" date="2019-07" db="EMBL/GenBank/DDBJ databases">
        <title>Insights of Desulfuromonas acetexigens electromicrobiology.</title>
        <authorList>
            <person name="Katuri K."/>
            <person name="Sapireddy V."/>
            <person name="Shaw D.R."/>
            <person name="Saikaly P."/>
        </authorList>
    </citation>
    <scope>NUCLEOTIDE SEQUENCE [LARGE SCALE GENOMIC DNA]</scope>
    <source>
        <strain evidence="2 3">2873</strain>
    </source>
</reference>
<accession>A0A550JHQ6</accession>
<protein>
    <recommendedName>
        <fullName evidence="1">Protein kinase domain-containing protein</fullName>
    </recommendedName>
</protein>
<dbReference type="Pfam" id="PF06293">
    <property type="entry name" value="Kdo"/>
    <property type="match status" value="1"/>
</dbReference>
<organism evidence="2 3">
    <name type="scientific">Trichloromonas acetexigens</name>
    <dbReference type="NCBI Taxonomy" id="38815"/>
    <lineage>
        <taxon>Bacteria</taxon>
        <taxon>Pseudomonadati</taxon>
        <taxon>Thermodesulfobacteriota</taxon>
        <taxon>Desulfuromonadia</taxon>
        <taxon>Desulfuromonadales</taxon>
        <taxon>Trichloromonadaceae</taxon>
        <taxon>Trichloromonas</taxon>
    </lineage>
</organism>
<dbReference type="SUPFAM" id="SSF56112">
    <property type="entry name" value="Protein kinase-like (PK-like)"/>
    <property type="match status" value="1"/>
</dbReference>
<dbReference type="Gene3D" id="1.10.510.10">
    <property type="entry name" value="Transferase(Phosphotransferase) domain 1"/>
    <property type="match status" value="1"/>
</dbReference>
<dbReference type="PROSITE" id="PS50011">
    <property type="entry name" value="PROTEIN_KINASE_DOM"/>
    <property type="match status" value="1"/>
</dbReference>
<dbReference type="GO" id="GO:0004672">
    <property type="term" value="F:protein kinase activity"/>
    <property type="evidence" value="ECO:0007669"/>
    <property type="project" value="InterPro"/>
</dbReference>
<evidence type="ECO:0000313" key="3">
    <source>
        <dbReference type="Proteomes" id="UP000317155"/>
    </source>
</evidence>
<dbReference type="InterPro" id="IPR011009">
    <property type="entry name" value="Kinase-like_dom_sf"/>
</dbReference>
<proteinExistence type="predicted"/>
<feature type="domain" description="Protein kinase" evidence="1">
    <location>
        <begin position="1"/>
        <end position="252"/>
    </location>
</feature>
<dbReference type="InterPro" id="IPR000719">
    <property type="entry name" value="Prot_kinase_dom"/>
</dbReference>
<dbReference type="Proteomes" id="UP000317155">
    <property type="component" value="Unassembled WGS sequence"/>
</dbReference>
<evidence type="ECO:0000259" key="1">
    <source>
        <dbReference type="PROSITE" id="PS50011"/>
    </source>
</evidence>
<keyword evidence="3" id="KW-1185">Reference proteome</keyword>
<name>A0A550JHQ6_9BACT</name>
<sequence length="252" mass="29108">MTGSLGKSLKIILEPAPEVCEIHGPFRVFQRNNRSVTDLLDGLLPDPDQVIAGGEVFKEGSRNHSVRVELAGLPYFLKRYNCRGWGYRLGNLLRQSRAVRTWRVHLEFLRRGIPIQDPLLCLEERKFRLLGRSYLLTGFVEGASSLMELWPTLTVEEKPSLLRCLAEQLGHMHRFAALHGDLKWYNILIRCEAATWQPKLVDLDGSRVLRRVSARKAREDIGRFLRDLEAHESDPRLKTLFEEIWRERAGLE</sequence>
<dbReference type="OrthoDB" id="5405144at2"/>
<dbReference type="EMBL" id="VJVV01000003">
    <property type="protein sequence ID" value="TRO82740.1"/>
    <property type="molecule type" value="Genomic_DNA"/>
</dbReference>
<dbReference type="GO" id="GO:0005524">
    <property type="term" value="F:ATP binding"/>
    <property type="evidence" value="ECO:0007669"/>
    <property type="project" value="InterPro"/>
</dbReference>
<gene>
    <name evidence="2" type="ORF">FL622_06060</name>
</gene>